<dbReference type="SFLD" id="SFLDG01138">
    <property type="entry name" value="C1.6.2:_Deoxy-d-mannose-octulo"/>
    <property type="match status" value="1"/>
</dbReference>
<reference evidence="8 9" key="1">
    <citation type="journal article" date="2015" name="Genome Announc.">
        <title>Genomes of Geoalkalibacter ferrihydriticus Z-0531T and Geoalkalibacter subterraneus Red1T, Two Haloalkaliphilic Metal-Reducing Deltaproteobacteria.</title>
        <authorList>
            <person name="Badalamenti J.P."/>
            <person name="Krajmalnik-Brown R."/>
            <person name="Torres C.I."/>
            <person name="Bond D.R."/>
        </authorList>
    </citation>
    <scope>NUCLEOTIDE SEQUENCE [LARGE SCALE GENOMIC DNA]</scope>
    <source>
        <strain evidence="8 9">Red1</strain>
    </source>
</reference>
<comment type="cofactor">
    <cofactor evidence="1 7">
        <name>Mg(2+)</name>
        <dbReference type="ChEBI" id="CHEBI:18420"/>
    </cofactor>
</comment>
<dbReference type="Pfam" id="PF00702">
    <property type="entry name" value="Hydrolase"/>
    <property type="match status" value="1"/>
</dbReference>
<dbReference type="SFLD" id="SFLDG01136">
    <property type="entry name" value="C1.6:_Phosphoserine_Phosphatas"/>
    <property type="match status" value="1"/>
</dbReference>
<dbReference type="GO" id="GO:0008781">
    <property type="term" value="F:N-acylneuraminate cytidylyltransferase activity"/>
    <property type="evidence" value="ECO:0007669"/>
    <property type="project" value="TreeGrafter"/>
</dbReference>
<evidence type="ECO:0000256" key="4">
    <source>
        <dbReference type="ARBA" id="ARBA00022723"/>
    </source>
</evidence>
<dbReference type="KEGG" id="gsb:GSUB_11085"/>
<dbReference type="InterPro" id="IPR023214">
    <property type="entry name" value="HAD_sf"/>
</dbReference>
<evidence type="ECO:0000256" key="6">
    <source>
        <dbReference type="ARBA" id="ARBA00022842"/>
    </source>
</evidence>
<dbReference type="PANTHER" id="PTHR21485">
    <property type="entry name" value="HAD SUPERFAMILY MEMBERS CMAS AND KDSC"/>
    <property type="match status" value="1"/>
</dbReference>
<dbReference type="InterPro" id="IPR050793">
    <property type="entry name" value="CMP-NeuNAc_synthase"/>
</dbReference>
<dbReference type="GO" id="GO:0016788">
    <property type="term" value="F:hydrolase activity, acting on ester bonds"/>
    <property type="evidence" value="ECO:0007669"/>
    <property type="project" value="InterPro"/>
</dbReference>
<keyword evidence="4 7" id="KW-0479">Metal-binding</keyword>
<comment type="similarity">
    <text evidence="2">Belongs to the KdsC family.</text>
</comment>
<dbReference type="Proteomes" id="UP000035036">
    <property type="component" value="Chromosome"/>
</dbReference>
<feature type="binding site" evidence="7">
    <location>
        <position position="16"/>
    </location>
    <ligand>
        <name>substrate</name>
    </ligand>
</feature>
<dbReference type="NCBIfam" id="TIGR01670">
    <property type="entry name" value="KdsC-phosphatas"/>
    <property type="match status" value="1"/>
</dbReference>
<feature type="binding site" evidence="7">
    <location>
        <position position="107"/>
    </location>
    <ligand>
        <name>Mg(2+)</name>
        <dbReference type="ChEBI" id="CHEBI:18420"/>
    </ligand>
</feature>
<dbReference type="NCBIfam" id="TIGR01662">
    <property type="entry name" value="HAD-SF-IIIA"/>
    <property type="match status" value="1"/>
</dbReference>
<evidence type="ECO:0000313" key="8">
    <source>
        <dbReference type="EMBL" id="AJF08018.1"/>
    </source>
</evidence>
<evidence type="ECO:0000256" key="5">
    <source>
        <dbReference type="ARBA" id="ARBA00022801"/>
    </source>
</evidence>
<dbReference type="PIRSF" id="PIRSF006118">
    <property type="entry name" value="KDO8-P_Ptase"/>
    <property type="match status" value="1"/>
</dbReference>
<dbReference type="HOGENOM" id="CLU_106694_0_1_7"/>
<dbReference type="FunFam" id="3.40.50.1000:FF:000029">
    <property type="entry name" value="3-deoxy-D-manno-octulosonate 8-phosphate phosphatase KdsC"/>
    <property type="match status" value="1"/>
</dbReference>
<dbReference type="InterPro" id="IPR010023">
    <property type="entry name" value="KdsC_fam"/>
</dbReference>
<evidence type="ECO:0000256" key="2">
    <source>
        <dbReference type="ARBA" id="ARBA00005893"/>
    </source>
</evidence>
<gene>
    <name evidence="8" type="ORF">GSUB_11085</name>
</gene>
<feature type="binding site" evidence="7">
    <location>
        <position position="14"/>
    </location>
    <ligand>
        <name>Mg(2+)</name>
        <dbReference type="ChEBI" id="CHEBI:18420"/>
    </ligand>
</feature>
<name>A0A0B5FKX6_9BACT</name>
<organism evidence="8 9">
    <name type="scientific">Geoalkalibacter subterraneus</name>
    <dbReference type="NCBI Taxonomy" id="483547"/>
    <lineage>
        <taxon>Bacteria</taxon>
        <taxon>Pseudomonadati</taxon>
        <taxon>Thermodesulfobacteriota</taxon>
        <taxon>Desulfuromonadia</taxon>
        <taxon>Desulfuromonadales</taxon>
        <taxon>Geoalkalibacteraceae</taxon>
        <taxon>Geoalkalibacter</taxon>
    </lineage>
</organism>
<evidence type="ECO:0000256" key="7">
    <source>
        <dbReference type="PIRSR" id="PIRSR006118-2"/>
    </source>
</evidence>
<keyword evidence="5" id="KW-0378">Hydrolase</keyword>
<keyword evidence="6 7" id="KW-0460">Magnesium</keyword>
<evidence type="ECO:0000313" key="9">
    <source>
        <dbReference type="Proteomes" id="UP000035036"/>
    </source>
</evidence>
<dbReference type="PANTHER" id="PTHR21485:SF3">
    <property type="entry name" value="N-ACYLNEURAMINATE CYTIDYLYLTRANSFERASE"/>
    <property type="match status" value="1"/>
</dbReference>
<sequence length="176" mass="19703">MQARCRQIRLLLLDVDGVMTDGRIIYDNNGLESKTFNVKDGHGLKLLQRAGVRVGIITGRQSQVVRHRADELGIEIVHQGAKNKIVSYREVLSQLGLDDSEVAYIGDDLVDLPILRRVGFAVAVGDAVEEIRPFVHYVTRAEGGRGAVREVCDLILKNSNRWDDVTKRYFTDSAEE</sequence>
<dbReference type="AlphaFoldDB" id="A0A0B5FKX6"/>
<dbReference type="CDD" id="cd01630">
    <property type="entry name" value="HAD_KDO-like"/>
    <property type="match status" value="1"/>
</dbReference>
<proteinExistence type="inferred from homology"/>
<dbReference type="SUPFAM" id="SSF56784">
    <property type="entry name" value="HAD-like"/>
    <property type="match status" value="1"/>
</dbReference>
<keyword evidence="9" id="KW-1185">Reference proteome</keyword>
<dbReference type="InterPro" id="IPR006549">
    <property type="entry name" value="HAD-SF_hydro_IIIA"/>
</dbReference>
<comment type="subunit">
    <text evidence="3">Homotetramer.</text>
</comment>
<evidence type="ECO:0000256" key="3">
    <source>
        <dbReference type="ARBA" id="ARBA00011881"/>
    </source>
</evidence>
<dbReference type="STRING" id="483547.GSUB_11085"/>
<dbReference type="EMBL" id="CP010311">
    <property type="protein sequence ID" value="AJF08018.1"/>
    <property type="molecule type" value="Genomic_DNA"/>
</dbReference>
<dbReference type="InterPro" id="IPR036412">
    <property type="entry name" value="HAD-like_sf"/>
</dbReference>
<dbReference type="GO" id="GO:0046872">
    <property type="term" value="F:metal ion binding"/>
    <property type="evidence" value="ECO:0007669"/>
    <property type="project" value="UniProtKB-KW"/>
</dbReference>
<dbReference type="OrthoDB" id="9805604at2"/>
<dbReference type="SFLD" id="SFLDS00003">
    <property type="entry name" value="Haloacid_Dehalogenase"/>
    <property type="match status" value="1"/>
</dbReference>
<protein>
    <submittedName>
        <fullName evidence="8">3-deoxy-D-manno-octulosonate 8-phosphate phosphatase</fullName>
    </submittedName>
</protein>
<accession>A0A0B5FKX6</accession>
<dbReference type="Gene3D" id="3.40.50.1000">
    <property type="entry name" value="HAD superfamily/HAD-like"/>
    <property type="match status" value="1"/>
</dbReference>
<evidence type="ECO:0000256" key="1">
    <source>
        <dbReference type="ARBA" id="ARBA00001946"/>
    </source>
</evidence>
<dbReference type="RefSeq" id="WP_040202418.1">
    <property type="nucleotide sequence ID" value="NZ_CP010311.1"/>
</dbReference>